<evidence type="ECO:0000256" key="1">
    <source>
        <dbReference type="SAM" id="MobiDB-lite"/>
    </source>
</evidence>
<organism evidence="2 3">
    <name type="scientific">Cylindrotheca closterium</name>
    <dbReference type="NCBI Taxonomy" id="2856"/>
    <lineage>
        <taxon>Eukaryota</taxon>
        <taxon>Sar</taxon>
        <taxon>Stramenopiles</taxon>
        <taxon>Ochrophyta</taxon>
        <taxon>Bacillariophyta</taxon>
        <taxon>Bacillariophyceae</taxon>
        <taxon>Bacillariophycidae</taxon>
        <taxon>Bacillariales</taxon>
        <taxon>Bacillariaceae</taxon>
        <taxon>Cylindrotheca</taxon>
    </lineage>
</organism>
<dbReference type="InterPro" id="IPR032675">
    <property type="entry name" value="LRR_dom_sf"/>
</dbReference>
<name>A0AAD2G7M8_9STRA</name>
<gene>
    <name evidence="2" type="ORF">CYCCA115_LOCUS21368</name>
</gene>
<evidence type="ECO:0000313" key="3">
    <source>
        <dbReference type="Proteomes" id="UP001295423"/>
    </source>
</evidence>
<sequence>MYADFEHREEMGHVLADTLRRNRSVKRFSLFTPTFEKESTVLPNLLRAAVLQRKVEAFQLRLYGEFQVLSRNIMADVVCRHDCSLRTLALNRVLPGPDDSIDGTIDERNSSVEDLEIIDAGLQCTGIMETVRLFDSLKQLNLSNNRISDLAPLNDFLLSRESTLEVLRLCGNHITEQDFKIFVQGLPRMSSLKVLLVKNNPFTESESCLTALKDALWLNTSLEYVSYPVSPLTTLDSTHLDSMIQLATSLNRGPLLSLILFIQLLTRLQGFHHQSISTTHHHLSSTLTSQQSLTSIVENPCTSFARLSTLLFAKKAKKKPTKSSGGGFGGSSKATSSSSSTPTISADKNSLETQWDIFASITDLEIRPLGDPEDDEYVNFEVADVFVRCGPSIKEGEEPGGTPWFRIGKVCTLPDKTPMQASLTLQKGLIFWTSVHMRPELVAAGGKSGAASLQLGVISPASLTMGSDSDGPLDADEAELIQVSIKGDTSLKDIPAKSFGFRPDWNPPGFTYKRREKDAMKKKKSSLDEMKEKSSA</sequence>
<feature type="compositionally biased region" description="Low complexity" evidence="1">
    <location>
        <begin position="331"/>
        <end position="343"/>
    </location>
</feature>
<keyword evidence="3" id="KW-1185">Reference proteome</keyword>
<dbReference type="SUPFAM" id="SSF52047">
    <property type="entry name" value="RNI-like"/>
    <property type="match status" value="1"/>
</dbReference>
<dbReference type="PROSITE" id="PS51450">
    <property type="entry name" value="LRR"/>
    <property type="match status" value="1"/>
</dbReference>
<evidence type="ECO:0000313" key="2">
    <source>
        <dbReference type="EMBL" id="CAJ1965776.1"/>
    </source>
</evidence>
<proteinExistence type="predicted"/>
<dbReference type="Pfam" id="PF00560">
    <property type="entry name" value="LRR_1"/>
    <property type="match status" value="1"/>
</dbReference>
<dbReference type="EMBL" id="CAKOGP040002225">
    <property type="protein sequence ID" value="CAJ1965776.1"/>
    <property type="molecule type" value="Genomic_DNA"/>
</dbReference>
<feature type="region of interest" description="Disordered" evidence="1">
    <location>
        <begin position="492"/>
        <end position="536"/>
    </location>
</feature>
<comment type="caution">
    <text evidence="2">The sequence shown here is derived from an EMBL/GenBank/DDBJ whole genome shotgun (WGS) entry which is preliminary data.</text>
</comment>
<protein>
    <submittedName>
        <fullName evidence="2">Uncharacterized protein</fullName>
    </submittedName>
</protein>
<dbReference type="InterPro" id="IPR001611">
    <property type="entry name" value="Leu-rich_rpt"/>
</dbReference>
<feature type="compositionally biased region" description="Basic and acidic residues" evidence="1">
    <location>
        <begin position="513"/>
        <end position="536"/>
    </location>
</feature>
<reference evidence="2" key="1">
    <citation type="submission" date="2023-08" db="EMBL/GenBank/DDBJ databases">
        <authorList>
            <person name="Audoor S."/>
            <person name="Bilcke G."/>
        </authorList>
    </citation>
    <scope>NUCLEOTIDE SEQUENCE</scope>
</reference>
<accession>A0AAD2G7M8</accession>
<feature type="region of interest" description="Disordered" evidence="1">
    <location>
        <begin position="319"/>
        <end position="346"/>
    </location>
</feature>
<dbReference type="Proteomes" id="UP001295423">
    <property type="component" value="Unassembled WGS sequence"/>
</dbReference>
<dbReference type="AlphaFoldDB" id="A0AAD2G7M8"/>
<dbReference type="Gene3D" id="3.80.10.10">
    <property type="entry name" value="Ribonuclease Inhibitor"/>
    <property type="match status" value="1"/>
</dbReference>